<dbReference type="GO" id="GO:0033387">
    <property type="term" value="P:putrescine biosynthetic process from arginine, via ornithine"/>
    <property type="evidence" value="ECO:0007669"/>
    <property type="project" value="TreeGrafter"/>
</dbReference>
<keyword evidence="2" id="KW-0456">Lyase</keyword>
<dbReference type="InterPro" id="IPR002433">
    <property type="entry name" value="Orn_de-COase"/>
</dbReference>
<gene>
    <name evidence="3" type="ORF">HPB48_019176</name>
</gene>
<protein>
    <submittedName>
        <fullName evidence="3">Uncharacterized protein</fullName>
    </submittedName>
</protein>
<accession>A0A9J6G0V0</accession>
<dbReference type="GO" id="GO:0005737">
    <property type="term" value="C:cytoplasm"/>
    <property type="evidence" value="ECO:0007669"/>
    <property type="project" value="TreeGrafter"/>
</dbReference>
<dbReference type="AlphaFoldDB" id="A0A9J6G0V0"/>
<keyword evidence="4" id="KW-1185">Reference proteome</keyword>
<dbReference type="InterPro" id="IPR029066">
    <property type="entry name" value="PLP-binding_barrel"/>
</dbReference>
<dbReference type="OrthoDB" id="5034579at2759"/>
<dbReference type="Gene3D" id="2.40.37.10">
    <property type="entry name" value="Lyase, Ornithine Decarboxylase, Chain A, domain 1"/>
    <property type="match status" value="2"/>
</dbReference>
<evidence type="ECO:0000313" key="3">
    <source>
        <dbReference type="EMBL" id="KAH9368256.1"/>
    </source>
</evidence>
<dbReference type="PANTHER" id="PTHR11482:SF6">
    <property type="entry name" value="ORNITHINE DECARBOXYLASE 1-RELATED"/>
    <property type="match status" value="1"/>
</dbReference>
<dbReference type="Proteomes" id="UP000821853">
    <property type="component" value="Chromosome 2"/>
</dbReference>
<keyword evidence="1" id="KW-0663">Pyridoxal phosphate</keyword>
<dbReference type="EMBL" id="JABSTR010000004">
    <property type="protein sequence ID" value="KAH9368256.1"/>
    <property type="molecule type" value="Genomic_DNA"/>
</dbReference>
<dbReference type="GO" id="GO:0004586">
    <property type="term" value="F:ornithine decarboxylase activity"/>
    <property type="evidence" value="ECO:0007669"/>
    <property type="project" value="TreeGrafter"/>
</dbReference>
<evidence type="ECO:0000256" key="1">
    <source>
        <dbReference type="ARBA" id="ARBA00022898"/>
    </source>
</evidence>
<sequence length="141" mass="15854">MEPNHVGSFFVHSEGSVRDIAMKVVQTQEEDNAFYVCDLRELKRLVGVWKKELPRVIPFYAEWSVFTHVSEVPPPRKDGVRSALDKHFPPSGGTMVIAEPGEFFSTSPYTLAVKIVAKRTRQTTIDGMGYKLLSSNLSILI</sequence>
<dbReference type="VEuPathDB" id="VectorBase:HLOH_062102"/>
<proteinExistence type="predicted"/>
<comment type="caution">
    <text evidence="3">The sequence shown here is derived from an EMBL/GenBank/DDBJ whole genome shotgun (WGS) entry which is preliminary data.</text>
</comment>
<reference evidence="3 4" key="1">
    <citation type="journal article" date="2020" name="Cell">
        <title>Large-Scale Comparative Analyses of Tick Genomes Elucidate Their Genetic Diversity and Vector Capacities.</title>
        <authorList>
            <consortium name="Tick Genome and Microbiome Consortium (TIGMIC)"/>
            <person name="Jia N."/>
            <person name="Wang J."/>
            <person name="Shi W."/>
            <person name="Du L."/>
            <person name="Sun Y."/>
            <person name="Zhan W."/>
            <person name="Jiang J.F."/>
            <person name="Wang Q."/>
            <person name="Zhang B."/>
            <person name="Ji P."/>
            <person name="Bell-Sakyi L."/>
            <person name="Cui X.M."/>
            <person name="Yuan T.T."/>
            <person name="Jiang B.G."/>
            <person name="Yang W.F."/>
            <person name="Lam T.T."/>
            <person name="Chang Q.C."/>
            <person name="Ding S.J."/>
            <person name="Wang X.J."/>
            <person name="Zhu J.G."/>
            <person name="Ruan X.D."/>
            <person name="Zhao L."/>
            <person name="Wei J.T."/>
            <person name="Ye R.Z."/>
            <person name="Que T.C."/>
            <person name="Du C.H."/>
            <person name="Zhou Y.H."/>
            <person name="Cheng J.X."/>
            <person name="Dai P.F."/>
            <person name="Guo W.B."/>
            <person name="Han X.H."/>
            <person name="Huang E.J."/>
            <person name="Li L.F."/>
            <person name="Wei W."/>
            <person name="Gao Y.C."/>
            <person name="Liu J.Z."/>
            <person name="Shao H.Z."/>
            <person name="Wang X."/>
            <person name="Wang C.C."/>
            <person name="Yang T.C."/>
            <person name="Huo Q.B."/>
            <person name="Li W."/>
            <person name="Chen H.Y."/>
            <person name="Chen S.E."/>
            <person name="Zhou L.G."/>
            <person name="Ni X.B."/>
            <person name="Tian J.H."/>
            <person name="Sheng Y."/>
            <person name="Liu T."/>
            <person name="Pan Y.S."/>
            <person name="Xia L.Y."/>
            <person name="Li J."/>
            <person name="Zhao F."/>
            <person name="Cao W.C."/>
        </authorList>
    </citation>
    <scope>NUCLEOTIDE SEQUENCE [LARGE SCALE GENOMIC DNA]</scope>
    <source>
        <strain evidence="3">HaeL-2018</strain>
    </source>
</reference>
<name>A0A9J6G0V0_HAELO</name>
<dbReference type="InterPro" id="IPR009006">
    <property type="entry name" value="Ala_racemase/Decarboxylase_C"/>
</dbReference>
<dbReference type="Gene3D" id="3.20.20.10">
    <property type="entry name" value="Alanine racemase"/>
    <property type="match status" value="2"/>
</dbReference>
<evidence type="ECO:0000256" key="2">
    <source>
        <dbReference type="ARBA" id="ARBA00023239"/>
    </source>
</evidence>
<evidence type="ECO:0000313" key="4">
    <source>
        <dbReference type="Proteomes" id="UP000821853"/>
    </source>
</evidence>
<organism evidence="3 4">
    <name type="scientific">Haemaphysalis longicornis</name>
    <name type="common">Bush tick</name>
    <dbReference type="NCBI Taxonomy" id="44386"/>
    <lineage>
        <taxon>Eukaryota</taxon>
        <taxon>Metazoa</taxon>
        <taxon>Ecdysozoa</taxon>
        <taxon>Arthropoda</taxon>
        <taxon>Chelicerata</taxon>
        <taxon>Arachnida</taxon>
        <taxon>Acari</taxon>
        <taxon>Parasitiformes</taxon>
        <taxon>Ixodida</taxon>
        <taxon>Ixodoidea</taxon>
        <taxon>Ixodidae</taxon>
        <taxon>Haemaphysalinae</taxon>
        <taxon>Haemaphysalis</taxon>
    </lineage>
</organism>
<dbReference type="PANTHER" id="PTHR11482">
    <property type="entry name" value="ARGININE/DIAMINOPIMELATE/ORNITHINE DECARBOXYLASE"/>
    <property type="match status" value="1"/>
</dbReference>